<dbReference type="RefSeq" id="WP_152859084.1">
    <property type="nucleotide sequence ID" value="NZ_VMNX01000005.1"/>
</dbReference>
<protein>
    <submittedName>
        <fullName evidence="3">Lantibiotic dehydratase</fullName>
    </submittedName>
</protein>
<accession>A0A5N8WJU6</accession>
<dbReference type="Pfam" id="PF04738">
    <property type="entry name" value="Lant_dehydr_N"/>
    <property type="match status" value="1"/>
</dbReference>
<evidence type="ECO:0000313" key="4">
    <source>
        <dbReference type="Proteomes" id="UP000373149"/>
    </source>
</evidence>
<evidence type="ECO:0000259" key="2">
    <source>
        <dbReference type="Pfam" id="PF14028"/>
    </source>
</evidence>
<comment type="caution">
    <text evidence="3">The sequence shown here is derived from an EMBL/GenBank/DDBJ whole genome shotgun (WGS) entry which is preliminary data.</text>
</comment>
<feature type="domain" description="Thiopeptide-type bacteriocin biosynthesis" evidence="2">
    <location>
        <begin position="744"/>
        <end position="1002"/>
    </location>
</feature>
<sequence length="1018" mass="113666">MSPYEPAGFFLLRSPVLPVETYLDIMADPARTPQALVDLAGRPDIARALLIASEDLTGGLDRLDSLSKKRTRRLHSRLLRYATRMATRPTPFGAFSGVAMGTFGPGSEARLGRPQEHRVRVRADMGWLLALIERLETNPALLRQLHLVLNPMAHLAGDRVVLPQADKYGRHDARTVRVRATPAVDLVMRTAAVPVPYERLTAELSTAFPEVSPESVERLVRQLWDLGFLTGDLRPPQTAERPELHVLKKLTGVPAATAAVEQLRAVADLADRVHDTESLRRLSVAQRDLVPEHTDRTYQADTALDLRDPVLNESIAQEVAEAVGVLVRLSAAHGTRTPLTRYREEFAERYGAGTRVPVLSLLSPDTGLDAPPTYTNPPRGIALPPAPAEDTSLLDGALVEFAQQAWWDRAVEVELTDAWLDRLAPARPGPGDPPPALEAYVQIDASDREALDRGEWRAVLRSDSLAYGGRTFGRFGDLLGEAAGDQLRDYARREEALFPDVAYADLAFLPPYGRAANVTLRPAIRPYEIPVNTTPSVAPDRVVPLDDILVGVADDRFHLWSRRLDREIVVAQHHMLSPTLAPNVARFLIEVSQDGCIQPTGFHWGPAEAAPFLPRVTRGRVVLRPAQWRLTAGTADDLDGWRERWRVPRHVYLVEADQRLLLDLDHSACRVELREELDKQRTLVLHEMLPSFDGMWLQDTADDRYATELVVPVVLRDAVRATRRSLPRGRREVPVERHLPGGEWTFLKIYAAPERQDEIIAGPLRDLVAELRRQGLLDRWFYIRYADPFPHLRLRVRGTDAARTLTLVTAWGRSLVGQGLARDIELAGYAPEIARYGGPKVFDAAELMFQASSETTASLLARRLDIRPEFLAVAALDTLYTQWGGRPSLRTGHTVDQDDVHVRDTRQLFHAHRAYLCELLSPWDRAPHEEGRSHRLLLHEIFADQASSAGRMAEAVRQAERDGVLVGSEDGILASLAHMQINRLLPIDLDREARSHALWAHVLRAIRGRAAAAAREER</sequence>
<organism evidence="3 4">
    <name type="scientific">Streptomyces acidicola</name>
    <dbReference type="NCBI Taxonomy" id="2596892"/>
    <lineage>
        <taxon>Bacteria</taxon>
        <taxon>Bacillati</taxon>
        <taxon>Actinomycetota</taxon>
        <taxon>Actinomycetes</taxon>
        <taxon>Kitasatosporales</taxon>
        <taxon>Streptomycetaceae</taxon>
        <taxon>Streptomyces</taxon>
    </lineage>
</organism>
<proteinExistence type="predicted"/>
<dbReference type="NCBIfam" id="TIGR03891">
    <property type="entry name" value="thiopep_ocin"/>
    <property type="match status" value="1"/>
</dbReference>
<dbReference type="EMBL" id="VMNX01000005">
    <property type="protein sequence ID" value="MPY47723.1"/>
    <property type="molecule type" value="Genomic_DNA"/>
</dbReference>
<gene>
    <name evidence="3" type="ORF">FPZ41_03600</name>
</gene>
<reference evidence="3 4" key="1">
    <citation type="submission" date="2019-09" db="EMBL/GenBank/DDBJ databases">
        <authorList>
            <person name="Duangmal K."/>
            <person name="Teo W.F.A."/>
            <person name="Lipun K."/>
        </authorList>
    </citation>
    <scope>NUCLEOTIDE SEQUENCE [LARGE SCALE GENOMIC DNA]</scope>
    <source>
        <strain evidence="3 4">K1PN6</strain>
    </source>
</reference>
<evidence type="ECO:0000313" key="3">
    <source>
        <dbReference type="EMBL" id="MPY47723.1"/>
    </source>
</evidence>
<keyword evidence="4" id="KW-1185">Reference proteome</keyword>
<dbReference type="Pfam" id="PF14028">
    <property type="entry name" value="Lant_dehydr_C"/>
    <property type="match status" value="1"/>
</dbReference>
<dbReference type="InterPro" id="IPR023809">
    <property type="entry name" value="Thiopep_bacteriocin_synth_dom"/>
</dbReference>
<dbReference type="AlphaFoldDB" id="A0A5N8WJU6"/>
<dbReference type="Proteomes" id="UP000373149">
    <property type="component" value="Unassembled WGS sequence"/>
</dbReference>
<name>A0A5N8WJU6_9ACTN</name>
<dbReference type="InterPro" id="IPR006827">
    <property type="entry name" value="Lant_deHydtase_N"/>
</dbReference>
<evidence type="ECO:0000259" key="1">
    <source>
        <dbReference type="Pfam" id="PF04738"/>
    </source>
</evidence>
<feature type="domain" description="Lantibiotic dehydratase N-terminal" evidence="1">
    <location>
        <begin position="42"/>
        <end position="673"/>
    </location>
</feature>